<sequence length="286" mass="32145">MSLVIDDVVVRHDPVGPAVPLLFDSPHSGTRYPADFDFTCPFPLLRQAEDTHVDELFSMVPDMGATFICALFPRSYIDVNRAPDDIDPAMLDGEWPEPVNPSPKSVAGMGLVRHLCRPGVPMYDGRLPVGAVQDRIENYWRPYHELLSESLDALHGRFGAVYHINCHSMPSFVIGPDRQSPDFVIGDRDGTTSEAGFTRLIVGTLRGMGYNVRLNDPYKGVELVRRYSCPPRGRNSLQLEIDRRLYMDEETLEPHAGFQELRANLATLVRVMRDYALDRTGRMAAE</sequence>
<evidence type="ECO:0000313" key="1">
    <source>
        <dbReference type="EMBL" id="AUN28890.1"/>
    </source>
</evidence>
<protein>
    <submittedName>
        <fullName evidence="1">N-formylglutamate amidohydrolase</fullName>
    </submittedName>
</protein>
<proteinExistence type="predicted"/>
<dbReference type="InterPro" id="IPR007709">
    <property type="entry name" value="N-FG_amidohydro"/>
</dbReference>
<dbReference type="Pfam" id="PF05013">
    <property type="entry name" value="FGase"/>
    <property type="match status" value="1"/>
</dbReference>
<accession>A0A2K9N6Z3</accession>
<dbReference type="KEGG" id="ncb:C0V82_00435"/>
<gene>
    <name evidence="1" type="ORF">C0V82_00435</name>
</gene>
<keyword evidence="1" id="KW-0378">Hydrolase</keyword>
<dbReference type="OrthoDB" id="9802050at2"/>
<reference evidence="1 2" key="1">
    <citation type="submission" date="2017-12" db="EMBL/GenBank/DDBJ databases">
        <title>Genomes of bacteria within cyanobacterial aggregates.</title>
        <authorList>
            <person name="Cai H."/>
        </authorList>
    </citation>
    <scope>NUCLEOTIDE SEQUENCE [LARGE SCALE GENOMIC DNA]</scope>
    <source>
        <strain evidence="1 2">TH16</strain>
    </source>
</reference>
<name>A0A2K9N6Z3_9PROT</name>
<organism evidence="1 2">
    <name type="scientific">Niveispirillum cyanobacteriorum</name>
    <dbReference type="NCBI Taxonomy" id="1612173"/>
    <lineage>
        <taxon>Bacteria</taxon>
        <taxon>Pseudomonadati</taxon>
        <taxon>Pseudomonadota</taxon>
        <taxon>Alphaproteobacteria</taxon>
        <taxon>Rhodospirillales</taxon>
        <taxon>Azospirillaceae</taxon>
        <taxon>Niveispirillum</taxon>
    </lineage>
</organism>
<dbReference type="SUPFAM" id="SSF53187">
    <property type="entry name" value="Zn-dependent exopeptidases"/>
    <property type="match status" value="1"/>
</dbReference>
<dbReference type="AlphaFoldDB" id="A0A2K9N6Z3"/>
<dbReference type="GO" id="GO:0016787">
    <property type="term" value="F:hydrolase activity"/>
    <property type="evidence" value="ECO:0007669"/>
    <property type="project" value="UniProtKB-KW"/>
</dbReference>
<dbReference type="EMBL" id="CP025611">
    <property type="protein sequence ID" value="AUN28890.1"/>
    <property type="molecule type" value="Genomic_DNA"/>
</dbReference>
<dbReference type="RefSeq" id="WP_102110652.1">
    <property type="nucleotide sequence ID" value="NZ_BMGN01000005.1"/>
</dbReference>
<dbReference type="Gene3D" id="3.40.630.40">
    <property type="entry name" value="Zn-dependent exopeptidases"/>
    <property type="match status" value="1"/>
</dbReference>
<dbReference type="Proteomes" id="UP000234752">
    <property type="component" value="Chromosome eg_1"/>
</dbReference>
<evidence type="ECO:0000313" key="2">
    <source>
        <dbReference type="Proteomes" id="UP000234752"/>
    </source>
</evidence>
<keyword evidence="2" id="KW-1185">Reference proteome</keyword>